<dbReference type="AlphaFoldDB" id="A0A918CEC9"/>
<comment type="caution">
    <text evidence="1">The sequence shown here is derived from an EMBL/GenBank/DDBJ whole genome shotgun (WGS) entry which is preliminary data.</text>
</comment>
<name>A0A918CEC9_9DEIO</name>
<proteinExistence type="predicted"/>
<gene>
    <name evidence="1" type="ORF">GCM10008957_34840</name>
</gene>
<protein>
    <submittedName>
        <fullName evidence="1">Uncharacterized protein</fullName>
    </submittedName>
</protein>
<organism evidence="1 2">
    <name type="scientific">Deinococcus ruber</name>
    <dbReference type="NCBI Taxonomy" id="1848197"/>
    <lineage>
        <taxon>Bacteria</taxon>
        <taxon>Thermotogati</taxon>
        <taxon>Deinococcota</taxon>
        <taxon>Deinococci</taxon>
        <taxon>Deinococcales</taxon>
        <taxon>Deinococcaceae</taxon>
        <taxon>Deinococcus</taxon>
    </lineage>
</organism>
<keyword evidence="2" id="KW-1185">Reference proteome</keyword>
<reference evidence="1" key="2">
    <citation type="submission" date="2020-09" db="EMBL/GenBank/DDBJ databases">
        <authorList>
            <person name="Sun Q."/>
            <person name="Ohkuma M."/>
        </authorList>
    </citation>
    <scope>NUCLEOTIDE SEQUENCE</scope>
    <source>
        <strain evidence="1">JCM 31311</strain>
    </source>
</reference>
<sequence>MGASQQQRGDWGVTGTAALVARRQDAEPRLLRVRGQDMQDEASQISMWAKATLLIGHSEPAQYLEACPNRPTWARLPFRLSVALSSG</sequence>
<dbReference type="EMBL" id="BMQL01000023">
    <property type="protein sequence ID" value="GGR19363.1"/>
    <property type="molecule type" value="Genomic_DNA"/>
</dbReference>
<evidence type="ECO:0000313" key="2">
    <source>
        <dbReference type="Proteomes" id="UP000603865"/>
    </source>
</evidence>
<evidence type="ECO:0000313" key="1">
    <source>
        <dbReference type="EMBL" id="GGR19363.1"/>
    </source>
</evidence>
<reference evidence="1" key="1">
    <citation type="journal article" date="2014" name="Int. J. Syst. Evol. Microbiol.">
        <title>Complete genome sequence of Corynebacterium casei LMG S-19264T (=DSM 44701T), isolated from a smear-ripened cheese.</title>
        <authorList>
            <consortium name="US DOE Joint Genome Institute (JGI-PGF)"/>
            <person name="Walter F."/>
            <person name="Albersmeier A."/>
            <person name="Kalinowski J."/>
            <person name="Ruckert C."/>
        </authorList>
    </citation>
    <scope>NUCLEOTIDE SEQUENCE</scope>
    <source>
        <strain evidence="1">JCM 31311</strain>
    </source>
</reference>
<dbReference type="Proteomes" id="UP000603865">
    <property type="component" value="Unassembled WGS sequence"/>
</dbReference>
<accession>A0A918CEC9</accession>